<keyword evidence="3" id="KW-1185">Reference proteome</keyword>
<proteinExistence type="predicted"/>
<feature type="region of interest" description="Disordered" evidence="1">
    <location>
        <begin position="23"/>
        <end position="51"/>
    </location>
</feature>
<organism evidence="2 3">
    <name type="scientific">Vibrio tapetis subsp. tapetis</name>
    <dbReference type="NCBI Taxonomy" id="1671868"/>
    <lineage>
        <taxon>Bacteria</taxon>
        <taxon>Pseudomonadati</taxon>
        <taxon>Pseudomonadota</taxon>
        <taxon>Gammaproteobacteria</taxon>
        <taxon>Vibrionales</taxon>
        <taxon>Vibrionaceae</taxon>
        <taxon>Vibrio</taxon>
    </lineage>
</organism>
<evidence type="ECO:0000313" key="2">
    <source>
        <dbReference type="EMBL" id="SON48142.1"/>
    </source>
</evidence>
<sequence>MHLNRIVLDEIDGHLLKLEKGKQYERSNRKAKSPRNNEFLGLSKFGGPSQI</sequence>
<dbReference type="EMBL" id="LT960611">
    <property type="protein sequence ID" value="SON48142.1"/>
    <property type="molecule type" value="Genomic_DNA"/>
</dbReference>
<evidence type="ECO:0000313" key="3">
    <source>
        <dbReference type="Proteomes" id="UP000235828"/>
    </source>
</evidence>
<accession>A0A2N8Z8D1</accession>
<evidence type="ECO:0000256" key="1">
    <source>
        <dbReference type="SAM" id="MobiDB-lite"/>
    </source>
</evidence>
<gene>
    <name evidence="2" type="ORF">VTAP4600_A0163</name>
</gene>
<reference evidence="2 3" key="1">
    <citation type="submission" date="2017-10" db="EMBL/GenBank/DDBJ databases">
        <authorList>
            <person name="Banno H."/>
            <person name="Chua N.-H."/>
        </authorList>
    </citation>
    <scope>NUCLEOTIDE SEQUENCE [LARGE SCALE GENOMIC DNA]</scope>
    <source>
        <strain evidence="2">Vibrio tapetis CECT4600</strain>
    </source>
</reference>
<name>A0A2N8Z8D1_9VIBR</name>
<dbReference type="AlphaFoldDB" id="A0A2N8Z8D1"/>
<dbReference type="KEGG" id="vta:A0163"/>
<protein>
    <submittedName>
        <fullName evidence="2">Uncharacterized protein</fullName>
    </submittedName>
</protein>
<dbReference type="Proteomes" id="UP000235828">
    <property type="component" value="Chromosome A"/>
</dbReference>